<accession>M4Z4V6</accession>
<evidence type="ECO:0000313" key="2">
    <source>
        <dbReference type="EMBL" id="BAM88468.1"/>
    </source>
</evidence>
<gene>
    <name evidence="2" type="ORF">S58_24620</name>
</gene>
<organism evidence="2 3">
    <name type="scientific">Bradyrhizobium oligotrophicum S58</name>
    <dbReference type="NCBI Taxonomy" id="1245469"/>
    <lineage>
        <taxon>Bacteria</taxon>
        <taxon>Pseudomonadati</taxon>
        <taxon>Pseudomonadota</taxon>
        <taxon>Alphaproteobacteria</taxon>
        <taxon>Hyphomicrobiales</taxon>
        <taxon>Nitrobacteraceae</taxon>
        <taxon>Bradyrhizobium</taxon>
    </lineage>
</organism>
<dbReference type="AlphaFoldDB" id="M4Z4V6"/>
<dbReference type="eggNOG" id="ENOG5032KHI">
    <property type="taxonomic scope" value="Bacteria"/>
</dbReference>
<keyword evidence="3" id="KW-1185">Reference proteome</keyword>
<dbReference type="Proteomes" id="UP000011841">
    <property type="component" value="Chromosome"/>
</dbReference>
<proteinExistence type="predicted"/>
<dbReference type="KEGG" id="aol:S58_24620"/>
<dbReference type="InterPro" id="IPR049248">
    <property type="entry name" value="DUF6881"/>
</dbReference>
<sequence length="233" mass="26260">MPPVEQVFDYRFPNVDMPIVTMSRRLADLAANHGWTVETWDEDCLGEASGVLLRLASGRIILLMELRHAIEHHGGRGPTAYIEGFELATHGVAVLLTEILRTLALTEHDTSWIAPAESQQFALDFIKYPRALPPPPSVGPPDSYMHTINPRDEDFEIECYGELDRDRYPLRWIRKYGDSRLETCSYAHANWRDMMPEGPISTISEINAVPGFAAHDISASEFEAVWHAALGFK</sequence>
<reference evidence="2 3" key="1">
    <citation type="journal article" date="2013" name="Appl. Environ. Microbiol.">
        <title>Genome analysis suggests that the soil oligotrophic bacterium Agromonas oligotrophica (Bradyrhizobium oligotrophicum) is a nitrogen-fixing symbiont of Aeschynomene indica.</title>
        <authorList>
            <person name="Okubo T."/>
            <person name="Fukushima S."/>
            <person name="Itakura M."/>
            <person name="Oshima K."/>
            <person name="Longtonglang A."/>
            <person name="Teaumroong N."/>
            <person name="Mitsui H."/>
            <person name="Hattori M."/>
            <person name="Hattori R."/>
            <person name="Hattori T."/>
            <person name="Minamisawa K."/>
        </authorList>
    </citation>
    <scope>NUCLEOTIDE SEQUENCE [LARGE SCALE GENOMIC DNA]</scope>
    <source>
        <strain evidence="2 3">S58</strain>
    </source>
</reference>
<dbReference type="EMBL" id="AP012603">
    <property type="protein sequence ID" value="BAM88468.1"/>
    <property type="molecule type" value="Genomic_DNA"/>
</dbReference>
<evidence type="ECO:0000259" key="1">
    <source>
        <dbReference type="Pfam" id="PF21812"/>
    </source>
</evidence>
<name>M4Z4V6_9BRAD</name>
<feature type="domain" description="DUF6881" evidence="1">
    <location>
        <begin position="153"/>
        <end position="229"/>
    </location>
</feature>
<evidence type="ECO:0000313" key="3">
    <source>
        <dbReference type="Proteomes" id="UP000011841"/>
    </source>
</evidence>
<dbReference type="HOGENOM" id="CLU_1188109_0_0_5"/>
<dbReference type="OrthoDB" id="8253613at2"/>
<dbReference type="PATRIC" id="fig|1245469.3.peg.2522"/>
<protein>
    <recommendedName>
        <fullName evidence="1">DUF6881 domain-containing protein</fullName>
    </recommendedName>
</protein>
<dbReference type="Pfam" id="PF21812">
    <property type="entry name" value="DUF6881"/>
    <property type="match status" value="1"/>
</dbReference>